<evidence type="ECO:0000313" key="2">
    <source>
        <dbReference type="Proteomes" id="UP000050525"/>
    </source>
</evidence>
<accession>A0A151MXW5</accession>
<sequence>MSNLQNSSIFYVNNKLLKSFQGTGVTTGFKGESVTDFPKFYMGPMVKCLLGQQLHAARLFQLSYPFLLRLARTAAAPS</sequence>
<dbReference type="AlphaFoldDB" id="A0A151MXW5"/>
<dbReference type="EMBL" id="AKHW03004704">
    <property type="protein sequence ID" value="KYO29288.1"/>
    <property type="molecule type" value="Genomic_DNA"/>
</dbReference>
<name>A0A151MXW5_ALLMI</name>
<proteinExistence type="predicted"/>
<protein>
    <submittedName>
        <fullName evidence="1">Uncharacterized protein</fullName>
    </submittedName>
</protein>
<reference evidence="1 2" key="1">
    <citation type="journal article" date="2012" name="Genome Biol.">
        <title>Sequencing three crocodilian genomes to illuminate the evolution of archosaurs and amniotes.</title>
        <authorList>
            <person name="St John J.A."/>
            <person name="Braun E.L."/>
            <person name="Isberg S.R."/>
            <person name="Miles L.G."/>
            <person name="Chong A.Y."/>
            <person name="Gongora J."/>
            <person name="Dalzell P."/>
            <person name="Moran C."/>
            <person name="Bed'hom B."/>
            <person name="Abzhanov A."/>
            <person name="Burgess S.C."/>
            <person name="Cooksey A.M."/>
            <person name="Castoe T.A."/>
            <person name="Crawford N.G."/>
            <person name="Densmore L.D."/>
            <person name="Drew J.C."/>
            <person name="Edwards S.V."/>
            <person name="Faircloth B.C."/>
            <person name="Fujita M.K."/>
            <person name="Greenwold M.J."/>
            <person name="Hoffmann F.G."/>
            <person name="Howard J.M."/>
            <person name="Iguchi T."/>
            <person name="Janes D.E."/>
            <person name="Khan S.Y."/>
            <person name="Kohno S."/>
            <person name="de Koning A.J."/>
            <person name="Lance S.L."/>
            <person name="McCarthy F.M."/>
            <person name="McCormack J.E."/>
            <person name="Merchant M.E."/>
            <person name="Peterson D.G."/>
            <person name="Pollock D.D."/>
            <person name="Pourmand N."/>
            <person name="Raney B.J."/>
            <person name="Roessler K.A."/>
            <person name="Sanford J.R."/>
            <person name="Sawyer R.H."/>
            <person name="Schmidt C.J."/>
            <person name="Triplett E.W."/>
            <person name="Tuberville T.D."/>
            <person name="Venegas-Anaya M."/>
            <person name="Howard J.T."/>
            <person name="Jarvis E.D."/>
            <person name="Guillette L.J.Jr."/>
            <person name="Glenn T.C."/>
            <person name="Green R.E."/>
            <person name="Ray D.A."/>
        </authorList>
    </citation>
    <scope>NUCLEOTIDE SEQUENCE [LARGE SCALE GENOMIC DNA]</scope>
    <source>
        <strain evidence="1">KSC_2009_1</strain>
    </source>
</reference>
<gene>
    <name evidence="1" type="ORF">Y1Q_0017937</name>
</gene>
<keyword evidence="2" id="KW-1185">Reference proteome</keyword>
<evidence type="ECO:0000313" key="1">
    <source>
        <dbReference type="EMBL" id="KYO29288.1"/>
    </source>
</evidence>
<dbReference type="Proteomes" id="UP000050525">
    <property type="component" value="Unassembled WGS sequence"/>
</dbReference>
<comment type="caution">
    <text evidence="1">The sequence shown here is derived from an EMBL/GenBank/DDBJ whole genome shotgun (WGS) entry which is preliminary data.</text>
</comment>
<organism evidence="1 2">
    <name type="scientific">Alligator mississippiensis</name>
    <name type="common">American alligator</name>
    <dbReference type="NCBI Taxonomy" id="8496"/>
    <lineage>
        <taxon>Eukaryota</taxon>
        <taxon>Metazoa</taxon>
        <taxon>Chordata</taxon>
        <taxon>Craniata</taxon>
        <taxon>Vertebrata</taxon>
        <taxon>Euteleostomi</taxon>
        <taxon>Archelosauria</taxon>
        <taxon>Archosauria</taxon>
        <taxon>Crocodylia</taxon>
        <taxon>Alligatoridae</taxon>
        <taxon>Alligatorinae</taxon>
        <taxon>Alligator</taxon>
    </lineage>
</organism>